<evidence type="ECO:0000256" key="1">
    <source>
        <dbReference type="SAM" id="MobiDB-lite"/>
    </source>
</evidence>
<protein>
    <submittedName>
        <fullName evidence="2">Uncharacterized protein</fullName>
    </submittedName>
</protein>
<gene>
    <name evidence="2" type="ORF">NDU88_003025</name>
</gene>
<organism evidence="2 3">
    <name type="scientific">Pleurodeles waltl</name>
    <name type="common">Iberian ribbed newt</name>
    <dbReference type="NCBI Taxonomy" id="8319"/>
    <lineage>
        <taxon>Eukaryota</taxon>
        <taxon>Metazoa</taxon>
        <taxon>Chordata</taxon>
        <taxon>Craniata</taxon>
        <taxon>Vertebrata</taxon>
        <taxon>Euteleostomi</taxon>
        <taxon>Amphibia</taxon>
        <taxon>Batrachia</taxon>
        <taxon>Caudata</taxon>
        <taxon>Salamandroidea</taxon>
        <taxon>Salamandridae</taxon>
        <taxon>Pleurodelinae</taxon>
        <taxon>Pleurodeles</taxon>
    </lineage>
</organism>
<dbReference type="AlphaFoldDB" id="A0AAV7P8T7"/>
<name>A0AAV7P8T7_PLEWA</name>
<proteinExistence type="predicted"/>
<accession>A0AAV7P8T7</accession>
<dbReference type="Proteomes" id="UP001066276">
    <property type="component" value="Chromosome 7"/>
</dbReference>
<dbReference type="EMBL" id="JANPWB010000011">
    <property type="protein sequence ID" value="KAJ1124575.1"/>
    <property type="molecule type" value="Genomic_DNA"/>
</dbReference>
<comment type="caution">
    <text evidence="2">The sequence shown here is derived from an EMBL/GenBank/DDBJ whole genome shotgun (WGS) entry which is preliminary data.</text>
</comment>
<evidence type="ECO:0000313" key="2">
    <source>
        <dbReference type="EMBL" id="KAJ1124575.1"/>
    </source>
</evidence>
<evidence type="ECO:0000313" key="3">
    <source>
        <dbReference type="Proteomes" id="UP001066276"/>
    </source>
</evidence>
<keyword evidence="3" id="KW-1185">Reference proteome</keyword>
<sequence>MTVAQKPRPYRRPLHLSPGQRCKHRCPGDYESPTASLSMAVDTAMERLAVRGRTGPLGAPALPMHLAWAVEGPPGVAPSRISLPEFRAVKCATGATAPAAHQHCLPARLRAGGNVDVPFPLGQRTVTLLPSAGPAEMSE</sequence>
<reference evidence="2" key="1">
    <citation type="journal article" date="2022" name="bioRxiv">
        <title>Sequencing and chromosome-scale assembly of the giantPleurodeles waltlgenome.</title>
        <authorList>
            <person name="Brown T."/>
            <person name="Elewa A."/>
            <person name="Iarovenko S."/>
            <person name="Subramanian E."/>
            <person name="Araus A.J."/>
            <person name="Petzold A."/>
            <person name="Susuki M."/>
            <person name="Suzuki K.-i.T."/>
            <person name="Hayashi T."/>
            <person name="Toyoda A."/>
            <person name="Oliveira C."/>
            <person name="Osipova E."/>
            <person name="Leigh N.D."/>
            <person name="Simon A."/>
            <person name="Yun M.H."/>
        </authorList>
    </citation>
    <scope>NUCLEOTIDE SEQUENCE</scope>
    <source>
        <strain evidence="2">20211129_DDA</strain>
        <tissue evidence="2">Liver</tissue>
    </source>
</reference>
<feature type="region of interest" description="Disordered" evidence="1">
    <location>
        <begin position="1"/>
        <end position="22"/>
    </location>
</feature>